<accession>A0A9P0QTJ1</accession>
<evidence type="ECO:0008006" key="8">
    <source>
        <dbReference type="Google" id="ProtNLM"/>
    </source>
</evidence>
<keyword evidence="2 5" id="KW-0812">Transmembrane</keyword>
<sequence>MIADTKRPLQAPINMIFSGTYLFPLYGIYYFIIHPSLWPFYLTILVPELVFILLIYVVSYILLFPAQAIVAVVLAGPGGLVGSWISVLQQASHISTILCSILVLPEVQRVVFDAVLSREFQNDVVLLGKLRRVVKVPFLVRLGHLVYFLPALLVLPWVILRGIVLLGLSSVPYIGPIIVAILQASTKGLQSHSRYFALKGFDRRQVTAIYRENTGQYMGYGFIANLLDSIPILNLFFMFTNAIGSALWVVSIEEQIKEIEGEPSDFP</sequence>
<dbReference type="AlphaFoldDB" id="A0A9P0QTJ1"/>
<evidence type="ECO:0000256" key="2">
    <source>
        <dbReference type="ARBA" id="ARBA00022692"/>
    </source>
</evidence>
<evidence type="ECO:0000313" key="7">
    <source>
        <dbReference type="Proteomes" id="UP000837801"/>
    </source>
</evidence>
<comment type="caution">
    <text evidence="6">The sequence shown here is derived from an EMBL/GenBank/DDBJ whole genome shotgun (WGS) entry which is preliminary data.</text>
</comment>
<feature type="transmembrane region" description="Helical" evidence="5">
    <location>
        <begin position="12"/>
        <end position="33"/>
    </location>
</feature>
<dbReference type="GO" id="GO:0005619">
    <property type="term" value="C:ascospore wall"/>
    <property type="evidence" value="ECO:0007669"/>
    <property type="project" value="TreeGrafter"/>
</dbReference>
<evidence type="ECO:0000256" key="5">
    <source>
        <dbReference type="SAM" id="Phobius"/>
    </source>
</evidence>
<dbReference type="GO" id="GO:0005628">
    <property type="term" value="C:prospore membrane"/>
    <property type="evidence" value="ECO:0007669"/>
    <property type="project" value="TreeGrafter"/>
</dbReference>
<dbReference type="EMBL" id="CAKXYY010000018">
    <property type="protein sequence ID" value="CAH2354685.1"/>
    <property type="molecule type" value="Genomic_DNA"/>
</dbReference>
<protein>
    <recommendedName>
        <fullName evidence="8">Outer spore wall protein RRT8</fullName>
    </recommendedName>
</protein>
<proteinExistence type="predicted"/>
<feature type="transmembrane region" description="Helical" evidence="5">
    <location>
        <begin position="68"/>
        <end position="88"/>
    </location>
</feature>
<name>A0A9P0QTJ1_9ASCO</name>
<organism evidence="6 7">
    <name type="scientific">[Candida] railenensis</name>
    <dbReference type="NCBI Taxonomy" id="45579"/>
    <lineage>
        <taxon>Eukaryota</taxon>
        <taxon>Fungi</taxon>
        <taxon>Dikarya</taxon>
        <taxon>Ascomycota</taxon>
        <taxon>Saccharomycotina</taxon>
        <taxon>Pichiomycetes</taxon>
        <taxon>Debaryomycetaceae</taxon>
        <taxon>Kurtzmaniella</taxon>
    </lineage>
</organism>
<feature type="transmembrane region" description="Helical" evidence="5">
    <location>
        <begin position="40"/>
        <end position="62"/>
    </location>
</feature>
<dbReference type="PANTHER" id="PTHR34292">
    <property type="entry name" value="OUTER SPORE WALL PROTEIN LDS1"/>
    <property type="match status" value="1"/>
</dbReference>
<keyword evidence="4 5" id="KW-0472">Membrane</keyword>
<dbReference type="InterPro" id="IPR052786">
    <property type="entry name" value="Spore_wall_assembly"/>
</dbReference>
<keyword evidence="3 5" id="KW-1133">Transmembrane helix</keyword>
<dbReference type="Pfam" id="PF07264">
    <property type="entry name" value="EI24"/>
    <property type="match status" value="1"/>
</dbReference>
<comment type="subcellular location">
    <subcellularLocation>
        <location evidence="1">Membrane</location>
        <topology evidence="1">Multi-pass membrane protein</topology>
    </subcellularLocation>
</comment>
<evidence type="ECO:0000256" key="3">
    <source>
        <dbReference type="ARBA" id="ARBA00022989"/>
    </source>
</evidence>
<dbReference type="Proteomes" id="UP000837801">
    <property type="component" value="Unassembled WGS sequence"/>
</dbReference>
<feature type="transmembrane region" description="Helical" evidence="5">
    <location>
        <begin position="165"/>
        <end position="184"/>
    </location>
</feature>
<gene>
    <name evidence="6" type="ORF">CLIB1423_18S01354</name>
</gene>
<dbReference type="OrthoDB" id="10012223at2759"/>
<evidence type="ECO:0000256" key="4">
    <source>
        <dbReference type="ARBA" id="ARBA00023136"/>
    </source>
</evidence>
<dbReference type="GO" id="GO:0005811">
    <property type="term" value="C:lipid droplet"/>
    <property type="evidence" value="ECO:0007669"/>
    <property type="project" value="TreeGrafter"/>
</dbReference>
<dbReference type="InterPro" id="IPR059112">
    <property type="entry name" value="CysZ/EI24"/>
</dbReference>
<keyword evidence="7" id="KW-1185">Reference proteome</keyword>
<dbReference type="PANTHER" id="PTHR34292:SF2">
    <property type="entry name" value="OUTER SPORE WALL PROTEIN LDS1"/>
    <property type="match status" value="1"/>
</dbReference>
<reference evidence="6" key="1">
    <citation type="submission" date="2022-03" db="EMBL/GenBank/DDBJ databases">
        <authorList>
            <person name="Legras J.-L."/>
            <person name="Devillers H."/>
            <person name="Grondin C."/>
        </authorList>
    </citation>
    <scope>NUCLEOTIDE SEQUENCE</scope>
    <source>
        <strain evidence="6">CLIB 1423</strain>
    </source>
</reference>
<evidence type="ECO:0000256" key="1">
    <source>
        <dbReference type="ARBA" id="ARBA00004141"/>
    </source>
</evidence>
<feature type="transmembrane region" description="Helical" evidence="5">
    <location>
        <begin position="138"/>
        <end position="159"/>
    </location>
</feature>
<evidence type="ECO:0000313" key="6">
    <source>
        <dbReference type="EMBL" id="CAH2354685.1"/>
    </source>
</evidence>